<evidence type="ECO:0000256" key="1">
    <source>
        <dbReference type="ARBA" id="ARBA00012528"/>
    </source>
</evidence>
<dbReference type="Gene3D" id="2.60.40.2380">
    <property type="match status" value="1"/>
</dbReference>
<dbReference type="InterPro" id="IPR011622">
    <property type="entry name" value="7TMR_DISM_rcpt_extracell_dom2"/>
</dbReference>
<comment type="catalytic activity">
    <reaction evidence="2">
        <text>2 GTP = 3',3'-c-di-GMP + 2 diphosphate</text>
        <dbReference type="Rhea" id="RHEA:24898"/>
        <dbReference type="ChEBI" id="CHEBI:33019"/>
        <dbReference type="ChEBI" id="CHEBI:37565"/>
        <dbReference type="ChEBI" id="CHEBI:58805"/>
        <dbReference type="EC" id="2.7.7.65"/>
    </reaction>
</comment>
<dbReference type="InterPro" id="IPR000160">
    <property type="entry name" value="GGDEF_dom"/>
</dbReference>
<dbReference type="PANTHER" id="PTHR45138">
    <property type="entry name" value="REGULATORY COMPONENTS OF SENSORY TRANSDUCTION SYSTEM"/>
    <property type="match status" value="1"/>
</dbReference>
<feature type="domain" description="GGDEF" evidence="4">
    <location>
        <begin position="456"/>
        <end position="588"/>
    </location>
</feature>
<feature type="transmembrane region" description="Helical" evidence="3">
    <location>
        <begin position="236"/>
        <end position="256"/>
    </location>
</feature>
<feature type="transmembrane region" description="Helical" evidence="3">
    <location>
        <begin position="208"/>
        <end position="229"/>
    </location>
</feature>
<dbReference type="PANTHER" id="PTHR45138:SF9">
    <property type="entry name" value="DIGUANYLATE CYCLASE DGCM-RELATED"/>
    <property type="match status" value="1"/>
</dbReference>
<proteinExistence type="predicted"/>
<keyword evidence="6" id="KW-1185">Reference proteome</keyword>
<dbReference type="CDD" id="cd01949">
    <property type="entry name" value="GGDEF"/>
    <property type="match status" value="1"/>
</dbReference>
<dbReference type="PROSITE" id="PS50887">
    <property type="entry name" value="GGDEF"/>
    <property type="match status" value="1"/>
</dbReference>
<dbReference type="Proteomes" id="UP001209701">
    <property type="component" value="Unassembled WGS sequence"/>
</dbReference>
<dbReference type="SUPFAM" id="SSF55073">
    <property type="entry name" value="Nucleotide cyclase"/>
    <property type="match status" value="1"/>
</dbReference>
<dbReference type="Pfam" id="PF07696">
    <property type="entry name" value="7TMR-DISMED2"/>
    <property type="match status" value="1"/>
</dbReference>
<dbReference type="EMBL" id="JAJIRN010000003">
    <property type="protein sequence ID" value="MCV2367797.1"/>
    <property type="molecule type" value="Genomic_DNA"/>
</dbReference>
<gene>
    <name evidence="5" type="ORF">LNV07_06775</name>
</gene>
<feature type="transmembrane region" description="Helical" evidence="3">
    <location>
        <begin position="268"/>
        <end position="289"/>
    </location>
</feature>
<feature type="transmembrane region" description="Helical" evidence="3">
    <location>
        <begin position="327"/>
        <end position="351"/>
    </location>
</feature>
<sequence>MSSTLCIAVTARRWGLSLLAATVAGWSRVLMLALLLLSIAGSNAAEPLRLTELPVGPLGLQAEIFVETSAAPLDLTQAQALHRAGKFSAGQQQILNLGIGARPLWVRLALNNPGEPLMAMRLLAGSTWLDSIELYLLHEGRLVSHLQSGDEQPKAPGLTPAIGFVFPISLAAGVSEVYLRVASVDPMVLPLDLLTVAQFAQREREISYFYGFVYGFLLALCSYNLLLFAGLRQRSYLYYALYLATLIAMNLAYTGHGYAWFWPGDVYFQRYVILVLMLLFGCSGLLFASRFLALAEHASRVLRGVAWSCAAAALAMLVAVLSDFHHAAALLAFSFVALFAVAMVGLGLLTLRRGRRAGFYFLIAALCGMLGTLVTALSVWGFLPFLPWTFHALEIGFILEASLLALALAHWVRQQQDAALRAEQIARLDPLTQLRNRRAFLEQAAAPWSTALRNGRPLSLIMLDLDHFKQINDQLGHAAGDRALIKVARLLEQGCRAGDILARWGGEELVLLMPETDLGQACMLAERLRVAIAQSRPALNNVAPELTASIGVAERGEALCLEDLINAADAKLFEAKHLGRNRVAPNLALP</sequence>
<dbReference type="NCBIfam" id="TIGR00254">
    <property type="entry name" value="GGDEF"/>
    <property type="match status" value="1"/>
</dbReference>
<feature type="transmembrane region" description="Helical" evidence="3">
    <location>
        <begin position="301"/>
        <end position="321"/>
    </location>
</feature>
<name>A0ABT2YCN0_9BURK</name>
<evidence type="ECO:0000313" key="5">
    <source>
        <dbReference type="EMBL" id="MCV2367797.1"/>
    </source>
</evidence>
<keyword evidence="3" id="KW-0812">Transmembrane</keyword>
<dbReference type="InterPro" id="IPR029787">
    <property type="entry name" value="Nucleotide_cyclase"/>
</dbReference>
<dbReference type="EC" id="2.7.7.65" evidence="1"/>
<protein>
    <recommendedName>
        <fullName evidence="1">diguanylate cyclase</fullName>
        <ecNumber evidence="1">2.7.7.65</ecNumber>
    </recommendedName>
</protein>
<evidence type="ECO:0000256" key="2">
    <source>
        <dbReference type="ARBA" id="ARBA00034247"/>
    </source>
</evidence>
<dbReference type="InterPro" id="IPR043128">
    <property type="entry name" value="Rev_trsase/Diguanyl_cyclase"/>
</dbReference>
<keyword evidence="3" id="KW-1133">Transmembrane helix</keyword>
<reference evidence="5 6" key="1">
    <citation type="submission" date="2021-11" db="EMBL/GenBank/DDBJ databases">
        <authorList>
            <person name="Liang Q."/>
            <person name="Mou H."/>
            <person name="Liu Z."/>
        </authorList>
    </citation>
    <scope>NUCLEOTIDE SEQUENCE [LARGE SCALE GENOMIC DNA]</scope>
    <source>
        <strain evidence="5 6">CHU3</strain>
    </source>
</reference>
<dbReference type="RefSeq" id="WP_263570423.1">
    <property type="nucleotide sequence ID" value="NZ_JAJIRN010000003.1"/>
</dbReference>
<feature type="transmembrane region" description="Helical" evidence="3">
    <location>
        <begin position="388"/>
        <end position="412"/>
    </location>
</feature>
<feature type="transmembrane region" description="Helical" evidence="3">
    <location>
        <begin position="358"/>
        <end position="382"/>
    </location>
</feature>
<dbReference type="SMART" id="SM00267">
    <property type="entry name" value="GGDEF"/>
    <property type="match status" value="1"/>
</dbReference>
<evidence type="ECO:0000256" key="3">
    <source>
        <dbReference type="SAM" id="Phobius"/>
    </source>
</evidence>
<comment type="caution">
    <text evidence="5">The sequence shown here is derived from an EMBL/GenBank/DDBJ whole genome shotgun (WGS) entry which is preliminary data.</text>
</comment>
<keyword evidence="3" id="KW-0472">Membrane</keyword>
<evidence type="ECO:0000313" key="6">
    <source>
        <dbReference type="Proteomes" id="UP001209701"/>
    </source>
</evidence>
<dbReference type="Pfam" id="PF00990">
    <property type="entry name" value="GGDEF"/>
    <property type="match status" value="1"/>
</dbReference>
<evidence type="ECO:0000259" key="4">
    <source>
        <dbReference type="PROSITE" id="PS50887"/>
    </source>
</evidence>
<dbReference type="InterPro" id="IPR050469">
    <property type="entry name" value="Diguanylate_Cyclase"/>
</dbReference>
<dbReference type="InterPro" id="IPR011623">
    <property type="entry name" value="7TMR_DISM_rcpt_extracell_dom1"/>
</dbReference>
<dbReference type="Gene3D" id="3.30.70.270">
    <property type="match status" value="1"/>
</dbReference>
<organism evidence="5 6">
    <name type="scientific">Roseateles oligotrophus</name>
    <dbReference type="NCBI Taxonomy" id="1769250"/>
    <lineage>
        <taxon>Bacteria</taxon>
        <taxon>Pseudomonadati</taxon>
        <taxon>Pseudomonadota</taxon>
        <taxon>Betaproteobacteria</taxon>
        <taxon>Burkholderiales</taxon>
        <taxon>Sphaerotilaceae</taxon>
        <taxon>Roseateles</taxon>
    </lineage>
</organism>
<dbReference type="Pfam" id="PF07695">
    <property type="entry name" value="7TMR-DISM_7TM"/>
    <property type="match status" value="1"/>
</dbReference>
<accession>A0ABT2YCN0</accession>